<evidence type="ECO:0000256" key="1">
    <source>
        <dbReference type="SAM" id="MobiDB-lite"/>
    </source>
</evidence>
<organism evidence="2 3">
    <name type="scientific">Paramecium primaurelia</name>
    <dbReference type="NCBI Taxonomy" id="5886"/>
    <lineage>
        <taxon>Eukaryota</taxon>
        <taxon>Sar</taxon>
        <taxon>Alveolata</taxon>
        <taxon>Ciliophora</taxon>
        <taxon>Intramacronucleata</taxon>
        <taxon>Oligohymenophorea</taxon>
        <taxon>Peniculida</taxon>
        <taxon>Parameciidae</taxon>
        <taxon>Paramecium</taxon>
    </lineage>
</organism>
<evidence type="ECO:0000313" key="2">
    <source>
        <dbReference type="EMBL" id="CAD8085008.1"/>
    </source>
</evidence>
<reference evidence="2" key="1">
    <citation type="submission" date="2021-01" db="EMBL/GenBank/DDBJ databases">
        <authorList>
            <consortium name="Genoscope - CEA"/>
            <person name="William W."/>
        </authorList>
    </citation>
    <scope>NUCLEOTIDE SEQUENCE</scope>
</reference>
<feature type="region of interest" description="Disordered" evidence="1">
    <location>
        <begin position="128"/>
        <end position="178"/>
    </location>
</feature>
<accession>A0A8S1MXC3</accession>
<dbReference type="OMA" id="SSIRTYH"/>
<name>A0A8S1MXC3_PARPR</name>
<dbReference type="AlphaFoldDB" id="A0A8S1MXC3"/>
<gene>
    <name evidence="2" type="ORF">PPRIM_AZ9-3.1.T0730099</name>
</gene>
<protein>
    <submittedName>
        <fullName evidence="2">Uncharacterized protein</fullName>
    </submittedName>
</protein>
<dbReference type="Proteomes" id="UP000688137">
    <property type="component" value="Unassembled WGS sequence"/>
</dbReference>
<keyword evidence="3" id="KW-1185">Reference proteome</keyword>
<evidence type="ECO:0000313" key="3">
    <source>
        <dbReference type="Proteomes" id="UP000688137"/>
    </source>
</evidence>
<proteinExistence type="predicted"/>
<sequence length="234" mass="27144">MSVYSLNISGLKHITDSVYCNHQQQESNKTTKGHHKINSSQQLNQKVLVNSNEQIVNQSHHKLSLKKTIYSYIDTISDPKKNIHSSRCPQNYETMMHRNDFHLKKYYPRGESIEKEWKSSIRTYHTEITQKSVSPPMNQKPKIQQQSRNPILSPQSGKKQRPTKKTQFEKVPKKENKNGIKIFKQANSSQGFVNTLDQNSPSNKPITIISPRFGEGVQMKQIFSEFFVNQQTKK</sequence>
<feature type="compositionally biased region" description="Polar residues" evidence="1">
    <location>
        <begin position="128"/>
        <end position="157"/>
    </location>
</feature>
<dbReference type="EMBL" id="CAJJDM010000076">
    <property type="protein sequence ID" value="CAD8085008.1"/>
    <property type="molecule type" value="Genomic_DNA"/>
</dbReference>
<comment type="caution">
    <text evidence="2">The sequence shown here is derived from an EMBL/GenBank/DDBJ whole genome shotgun (WGS) entry which is preliminary data.</text>
</comment>
<feature type="compositionally biased region" description="Basic and acidic residues" evidence="1">
    <location>
        <begin position="166"/>
        <end position="178"/>
    </location>
</feature>